<evidence type="ECO:0000259" key="1">
    <source>
        <dbReference type="Pfam" id="PF00582"/>
    </source>
</evidence>
<protein>
    <recommendedName>
        <fullName evidence="1">UspA domain-containing protein</fullName>
    </recommendedName>
</protein>
<reference evidence="2" key="1">
    <citation type="journal article" date="2014" name="Front. Microbiol.">
        <title>High frequency of phylogenetically diverse reductive dehalogenase-homologous genes in deep subseafloor sedimentary metagenomes.</title>
        <authorList>
            <person name="Kawai M."/>
            <person name="Futagami T."/>
            <person name="Toyoda A."/>
            <person name="Takaki Y."/>
            <person name="Nishi S."/>
            <person name="Hori S."/>
            <person name="Arai W."/>
            <person name="Tsubouchi T."/>
            <person name="Morono Y."/>
            <person name="Uchiyama I."/>
            <person name="Ito T."/>
            <person name="Fujiyama A."/>
            <person name="Inagaki F."/>
            <person name="Takami H."/>
        </authorList>
    </citation>
    <scope>NUCLEOTIDE SEQUENCE</scope>
    <source>
        <strain evidence="2">Expedition CK06-06</strain>
    </source>
</reference>
<dbReference type="SUPFAM" id="SSF52402">
    <property type="entry name" value="Adenine nucleotide alpha hydrolases-like"/>
    <property type="match status" value="1"/>
</dbReference>
<feature type="domain" description="UspA" evidence="1">
    <location>
        <begin position="1"/>
        <end position="49"/>
    </location>
</feature>
<comment type="caution">
    <text evidence="2">The sequence shown here is derived from an EMBL/GenBank/DDBJ whole genome shotgun (WGS) entry which is preliminary data.</text>
</comment>
<proteinExistence type="predicted"/>
<evidence type="ECO:0000313" key="2">
    <source>
        <dbReference type="EMBL" id="GAG54851.1"/>
    </source>
</evidence>
<accession>X1A3P5</accession>
<dbReference type="Gene3D" id="3.40.50.620">
    <property type="entry name" value="HUPs"/>
    <property type="match status" value="1"/>
</dbReference>
<organism evidence="2">
    <name type="scientific">marine sediment metagenome</name>
    <dbReference type="NCBI Taxonomy" id="412755"/>
    <lineage>
        <taxon>unclassified sequences</taxon>
        <taxon>metagenomes</taxon>
        <taxon>ecological metagenomes</taxon>
    </lineage>
</organism>
<gene>
    <name evidence="2" type="ORF">S01H4_11393</name>
</gene>
<dbReference type="EMBL" id="BART01004590">
    <property type="protein sequence ID" value="GAG54851.1"/>
    <property type="molecule type" value="Genomic_DNA"/>
</dbReference>
<feature type="non-terminal residue" evidence="2">
    <location>
        <position position="65"/>
    </location>
</feature>
<sequence>MYKKILIATDGSKHIDRAISIIIGFYKKWDSQIVIFHSIKHWLEKVSPPSHGWTVPYASNAYFNA</sequence>
<dbReference type="AlphaFoldDB" id="X1A3P5"/>
<dbReference type="InterPro" id="IPR014729">
    <property type="entry name" value="Rossmann-like_a/b/a_fold"/>
</dbReference>
<dbReference type="Pfam" id="PF00582">
    <property type="entry name" value="Usp"/>
    <property type="match status" value="1"/>
</dbReference>
<name>X1A3P5_9ZZZZ</name>
<dbReference type="InterPro" id="IPR006016">
    <property type="entry name" value="UspA"/>
</dbReference>